<dbReference type="GO" id="GO:0005524">
    <property type="term" value="F:ATP binding"/>
    <property type="evidence" value="ECO:0007669"/>
    <property type="project" value="UniProtKB-UniRule"/>
</dbReference>
<dbReference type="GO" id="GO:0050515">
    <property type="term" value="F:4-(cytidine 5'-diphospho)-2-C-methyl-D-erythritol kinase activity"/>
    <property type="evidence" value="ECO:0007669"/>
    <property type="project" value="UniProtKB-UniRule"/>
</dbReference>
<dbReference type="InterPro" id="IPR014721">
    <property type="entry name" value="Ribsml_uS5_D2-typ_fold_subgr"/>
</dbReference>
<dbReference type="SUPFAM" id="SSF54211">
    <property type="entry name" value="Ribosomal protein S5 domain 2-like"/>
    <property type="match status" value="1"/>
</dbReference>
<evidence type="ECO:0000256" key="2">
    <source>
        <dbReference type="ARBA" id="ARBA00012052"/>
    </source>
</evidence>
<comment type="function">
    <text evidence="9">Catalyzes the phosphorylation of the position 2 hydroxy group of 4-diphosphocytidyl-2C-methyl-D-erythritol.</text>
</comment>
<proteinExistence type="inferred from homology"/>
<comment type="similarity">
    <text evidence="1 9">Belongs to the GHMP kinase family. IspE subfamily.</text>
</comment>
<dbReference type="GO" id="GO:0019288">
    <property type="term" value="P:isopentenyl diphosphate biosynthetic process, methylerythritol 4-phosphate pathway"/>
    <property type="evidence" value="ECO:0007669"/>
    <property type="project" value="UniProtKB-UniRule"/>
</dbReference>
<dbReference type="InterPro" id="IPR006204">
    <property type="entry name" value="GHMP_kinase_N_dom"/>
</dbReference>
<keyword evidence="9" id="KW-0414">Isoprene biosynthesis</keyword>
<dbReference type="PIRSF" id="PIRSF010376">
    <property type="entry name" value="IspE"/>
    <property type="match status" value="1"/>
</dbReference>
<feature type="active site" evidence="9">
    <location>
        <position position="8"/>
    </location>
</feature>
<dbReference type="HAMAP" id="MF_00061">
    <property type="entry name" value="IspE"/>
    <property type="match status" value="1"/>
</dbReference>
<dbReference type="PANTHER" id="PTHR43527">
    <property type="entry name" value="4-DIPHOSPHOCYTIDYL-2-C-METHYL-D-ERYTHRITOL KINASE, CHLOROPLASTIC"/>
    <property type="match status" value="1"/>
</dbReference>
<dbReference type="InterPro" id="IPR013750">
    <property type="entry name" value="GHMP_kinase_C_dom"/>
</dbReference>
<dbReference type="GO" id="GO:0016114">
    <property type="term" value="P:terpenoid biosynthetic process"/>
    <property type="evidence" value="ECO:0007669"/>
    <property type="project" value="UniProtKB-UniRule"/>
</dbReference>
<dbReference type="InterPro" id="IPR020568">
    <property type="entry name" value="Ribosomal_Su5_D2-typ_SF"/>
</dbReference>
<feature type="binding site" evidence="9">
    <location>
        <begin position="90"/>
        <end position="100"/>
    </location>
    <ligand>
        <name>ATP</name>
        <dbReference type="ChEBI" id="CHEBI:30616"/>
    </ligand>
</feature>
<keyword evidence="6 9" id="KW-0418">Kinase</keyword>
<accession>A0A5N1IWS7</accession>
<evidence type="ECO:0000256" key="6">
    <source>
        <dbReference type="ARBA" id="ARBA00022777"/>
    </source>
</evidence>
<dbReference type="UniPathway" id="UPA00056">
    <property type="reaction ID" value="UER00094"/>
</dbReference>
<dbReference type="Pfam" id="PF00288">
    <property type="entry name" value="GHMP_kinases_N"/>
    <property type="match status" value="1"/>
</dbReference>
<evidence type="ECO:0000256" key="3">
    <source>
        <dbReference type="ARBA" id="ARBA00017473"/>
    </source>
</evidence>
<evidence type="ECO:0000256" key="9">
    <source>
        <dbReference type="HAMAP-Rule" id="MF_00061"/>
    </source>
</evidence>
<dbReference type="Pfam" id="PF08544">
    <property type="entry name" value="GHMP_kinases_C"/>
    <property type="match status" value="1"/>
</dbReference>
<dbReference type="InterPro" id="IPR004424">
    <property type="entry name" value="IspE"/>
</dbReference>
<comment type="caution">
    <text evidence="12">The sequence shown here is derived from an EMBL/GenBank/DDBJ whole genome shotgun (WGS) entry which is preliminary data.</text>
</comment>
<protein>
    <recommendedName>
        <fullName evidence="3 9">4-diphosphocytidyl-2-C-methyl-D-erythritol kinase</fullName>
        <shortName evidence="9">CMK</shortName>
        <ecNumber evidence="2 9">2.7.1.148</ecNumber>
    </recommendedName>
    <alternativeName>
        <fullName evidence="8 9">4-(cytidine-5'-diphospho)-2-C-methyl-D-erythritol kinase</fullName>
    </alternativeName>
</protein>
<dbReference type="EMBL" id="VTWT01000005">
    <property type="protein sequence ID" value="KAA9333606.1"/>
    <property type="molecule type" value="Genomic_DNA"/>
</dbReference>
<dbReference type="Proteomes" id="UP000326570">
    <property type="component" value="Unassembled WGS sequence"/>
</dbReference>
<sequence>MIAFPNAKLNIGLNITERRPDGFHNLESVFYPVKWCDALEILPAEETVFTSSGIPIPGSSESNLCLKAYGQLQADFDLPPVKMHLHKNIPIGAGVGGGSSDAAFALKMLDELFALNIGRERLEDYARQLGSDCAFFIHNKPVFAKEKGDVFEPVALDLGQYTCLVVYPDLHITTAEAYGKIKPKPAEVSLREAIQNGITTWQKTITNDFETALFSTYLVLPQLKAQLYQSGALYASMTGSGSAVFGIFENEVPAGLTFPTTFRTWQGRL</sequence>
<name>A0A5N1IWS7_9BACT</name>
<evidence type="ECO:0000259" key="11">
    <source>
        <dbReference type="Pfam" id="PF08544"/>
    </source>
</evidence>
<keyword evidence="7 9" id="KW-0067">ATP-binding</keyword>
<keyword evidence="13" id="KW-1185">Reference proteome</keyword>
<keyword evidence="5 9" id="KW-0547">Nucleotide-binding</keyword>
<feature type="active site" evidence="9">
    <location>
        <position position="132"/>
    </location>
</feature>
<evidence type="ECO:0000256" key="5">
    <source>
        <dbReference type="ARBA" id="ARBA00022741"/>
    </source>
</evidence>
<comment type="catalytic activity">
    <reaction evidence="9">
        <text>4-CDP-2-C-methyl-D-erythritol + ATP = 4-CDP-2-C-methyl-D-erythritol 2-phosphate + ADP + H(+)</text>
        <dbReference type="Rhea" id="RHEA:18437"/>
        <dbReference type="ChEBI" id="CHEBI:15378"/>
        <dbReference type="ChEBI" id="CHEBI:30616"/>
        <dbReference type="ChEBI" id="CHEBI:57823"/>
        <dbReference type="ChEBI" id="CHEBI:57919"/>
        <dbReference type="ChEBI" id="CHEBI:456216"/>
        <dbReference type="EC" id="2.7.1.148"/>
    </reaction>
</comment>
<feature type="domain" description="GHMP kinase N-terminal" evidence="10">
    <location>
        <begin position="63"/>
        <end position="138"/>
    </location>
</feature>
<evidence type="ECO:0000256" key="8">
    <source>
        <dbReference type="ARBA" id="ARBA00032554"/>
    </source>
</evidence>
<organism evidence="12 13">
    <name type="scientific">Adhaeribacter soli</name>
    <dbReference type="NCBI Taxonomy" id="2607655"/>
    <lineage>
        <taxon>Bacteria</taxon>
        <taxon>Pseudomonadati</taxon>
        <taxon>Bacteroidota</taxon>
        <taxon>Cytophagia</taxon>
        <taxon>Cytophagales</taxon>
        <taxon>Hymenobacteraceae</taxon>
        <taxon>Adhaeribacter</taxon>
    </lineage>
</organism>
<comment type="pathway">
    <text evidence="9">Isoprenoid biosynthesis; isopentenyl diphosphate biosynthesis via DXP pathway; isopentenyl diphosphate from 1-deoxy-D-xylulose 5-phosphate: step 3/6.</text>
</comment>
<evidence type="ECO:0000256" key="1">
    <source>
        <dbReference type="ARBA" id="ARBA00009684"/>
    </source>
</evidence>
<evidence type="ECO:0000313" key="13">
    <source>
        <dbReference type="Proteomes" id="UP000326570"/>
    </source>
</evidence>
<dbReference type="Gene3D" id="3.30.70.890">
    <property type="entry name" value="GHMP kinase, C-terminal domain"/>
    <property type="match status" value="1"/>
</dbReference>
<dbReference type="AlphaFoldDB" id="A0A5N1IWS7"/>
<evidence type="ECO:0000256" key="7">
    <source>
        <dbReference type="ARBA" id="ARBA00022840"/>
    </source>
</evidence>
<dbReference type="NCBIfam" id="TIGR00154">
    <property type="entry name" value="ispE"/>
    <property type="match status" value="1"/>
</dbReference>
<evidence type="ECO:0000313" key="12">
    <source>
        <dbReference type="EMBL" id="KAA9333606.1"/>
    </source>
</evidence>
<evidence type="ECO:0000259" key="10">
    <source>
        <dbReference type="Pfam" id="PF00288"/>
    </source>
</evidence>
<reference evidence="12 13" key="1">
    <citation type="submission" date="2019-09" db="EMBL/GenBank/DDBJ databases">
        <title>Genome sequence of Adhaeribacter sp. M2.</title>
        <authorList>
            <person name="Srinivasan S."/>
        </authorList>
    </citation>
    <scope>NUCLEOTIDE SEQUENCE [LARGE SCALE GENOMIC DNA]</scope>
    <source>
        <strain evidence="12 13">M2</strain>
    </source>
</reference>
<dbReference type="RefSeq" id="WP_150903773.1">
    <property type="nucleotide sequence ID" value="NZ_VTWT01000005.1"/>
</dbReference>
<evidence type="ECO:0000256" key="4">
    <source>
        <dbReference type="ARBA" id="ARBA00022679"/>
    </source>
</evidence>
<dbReference type="SUPFAM" id="SSF55060">
    <property type="entry name" value="GHMP Kinase, C-terminal domain"/>
    <property type="match status" value="1"/>
</dbReference>
<dbReference type="EC" id="2.7.1.148" evidence="2 9"/>
<dbReference type="PANTHER" id="PTHR43527:SF2">
    <property type="entry name" value="4-DIPHOSPHOCYTIDYL-2-C-METHYL-D-ERYTHRITOL KINASE, CHLOROPLASTIC"/>
    <property type="match status" value="1"/>
</dbReference>
<dbReference type="InterPro" id="IPR036554">
    <property type="entry name" value="GHMP_kinase_C_sf"/>
</dbReference>
<dbReference type="Gene3D" id="3.30.230.10">
    <property type="match status" value="1"/>
</dbReference>
<keyword evidence="4 9" id="KW-0808">Transferase</keyword>
<feature type="domain" description="GHMP kinase C-terminal" evidence="11">
    <location>
        <begin position="195"/>
        <end position="253"/>
    </location>
</feature>
<gene>
    <name evidence="9" type="primary">ispE</name>
    <name evidence="12" type="ORF">F0P94_10150</name>
</gene>